<feature type="domain" description="UBC core" evidence="9">
    <location>
        <begin position="8"/>
        <end position="154"/>
    </location>
</feature>
<dbReference type="Pfam" id="PF00179">
    <property type="entry name" value="UQ_con"/>
    <property type="match status" value="1"/>
</dbReference>
<dbReference type="CDD" id="cd23804">
    <property type="entry name" value="UBCc_UBE2S"/>
    <property type="match status" value="1"/>
</dbReference>
<evidence type="ECO:0000256" key="7">
    <source>
        <dbReference type="RuleBase" id="RU362109"/>
    </source>
</evidence>
<evidence type="ECO:0000259" key="9">
    <source>
        <dbReference type="PROSITE" id="PS50127"/>
    </source>
</evidence>
<keyword evidence="2" id="KW-0808">Transferase</keyword>
<dbReference type="EC" id="2.3.2.23" evidence="1"/>
<feature type="compositionally biased region" description="Polar residues" evidence="8">
    <location>
        <begin position="241"/>
        <end position="251"/>
    </location>
</feature>
<dbReference type="PROSITE" id="PS50127">
    <property type="entry name" value="UBC_2"/>
    <property type="match status" value="1"/>
</dbReference>
<dbReference type="SUPFAM" id="SSF54495">
    <property type="entry name" value="UBC-like"/>
    <property type="match status" value="1"/>
</dbReference>
<reference evidence="10 11" key="1">
    <citation type="submission" date="2016-07" db="EMBL/GenBank/DDBJ databases">
        <title>Pervasive Adenine N6-methylation of Active Genes in Fungi.</title>
        <authorList>
            <consortium name="DOE Joint Genome Institute"/>
            <person name="Mondo S.J."/>
            <person name="Dannebaum R.O."/>
            <person name="Kuo R.C."/>
            <person name="Labutti K."/>
            <person name="Haridas S."/>
            <person name="Kuo A."/>
            <person name="Salamov A."/>
            <person name="Ahrendt S.R."/>
            <person name="Lipzen A."/>
            <person name="Sullivan W."/>
            <person name="Andreopoulos W.B."/>
            <person name="Clum A."/>
            <person name="Lindquist E."/>
            <person name="Daum C."/>
            <person name="Ramamoorthy G.K."/>
            <person name="Gryganskyi A."/>
            <person name="Culley D."/>
            <person name="Magnuson J.K."/>
            <person name="James T.Y."/>
            <person name="O'Malley M.A."/>
            <person name="Stajich J.E."/>
            <person name="Spatafora J.W."/>
            <person name="Visel A."/>
            <person name="Grigoriev I.V."/>
        </authorList>
    </citation>
    <scope>NUCLEOTIDE SEQUENCE [LARGE SCALE GENOMIC DNA]</scope>
    <source>
        <strain evidence="10 11">NRRL 1336</strain>
    </source>
</reference>
<evidence type="ECO:0000256" key="2">
    <source>
        <dbReference type="ARBA" id="ARBA00022679"/>
    </source>
</evidence>
<protein>
    <recommendedName>
        <fullName evidence="1">E2 ubiquitin-conjugating enzyme</fullName>
        <ecNumber evidence="1">2.3.2.23</ecNumber>
    </recommendedName>
</protein>
<dbReference type="Proteomes" id="UP000193560">
    <property type="component" value="Unassembled WGS sequence"/>
</dbReference>
<feature type="region of interest" description="Disordered" evidence="8">
    <location>
        <begin position="235"/>
        <end position="301"/>
    </location>
</feature>
<organism evidence="10 11">
    <name type="scientific">Absidia repens</name>
    <dbReference type="NCBI Taxonomy" id="90262"/>
    <lineage>
        <taxon>Eukaryota</taxon>
        <taxon>Fungi</taxon>
        <taxon>Fungi incertae sedis</taxon>
        <taxon>Mucoromycota</taxon>
        <taxon>Mucoromycotina</taxon>
        <taxon>Mucoromycetes</taxon>
        <taxon>Mucorales</taxon>
        <taxon>Cunninghamellaceae</taxon>
        <taxon>Absidia</taxon>
    </lineage>
</organism>
<accession>A0A1X2I7V6</accession>
<comment type="caution">
    <text evidence="10">The sequence shown here is derived from an EMBL/GenBank/DDBJ whole genome shotgun (WGS) entry which is preliminary data.</text>
</comment>
<dbReference type="GO" id="GO:0005524">
    <property type="term" value="F:ATP binding"/>
    <property type="evidence" value="ECO:0007669"/>
    <property type="project" value="UniProtKB-UniRule"/>
</dbReference>
<sequence>MASELGPNVLKRIAKEIVALQQGPLEDIQILSNYHDLTTIQAWIRGPDDTPYENGYFKIRLTLNQDFPAQPPTGHFLTKIFHPNVSASGDICVNTLKKDWKPTVGIAHILLTIKCLLIVPNPESALNEEAGKLLLEEYDDYAKRARLYTKIHATSGKSDYEKLCQQYPHKHNKEASSSPKLTTTSTTQRLGHHVHTTTTADATDHSLTEKQSQTPVVTPYTSTNVLTTSVVSNSVGITPAGSPNTNDSSNGNGVGEMKRSASTAALDRPDENDSLNNKKKKTALTAQTQAKDKRKKSLRRL</sequence>
<dbReference type="AlphaFoldDB" id="A0A1X2I7V6"/>
<evidence type="ECO:0000313" key="11">
    <source>
        <dbReference type="Proteomes" id="UP000193560"/>
    </source>
</evidence>
<proteinExistence type="inferred from homology"/>
<keyword evidence="4 7" id="KW-0833">Ubl conjugation pathway</keyword>
<feature type="region of interest" description="Disordered" evidence="8">
    <location>
        <begin position="169"/>
        <end position="215"/>
    </location>
</feature>
<feature type="compositionally biased region" description="Basic residues" evidence="8">
    <location>
        <begin position="292"/>
        <end position="301"/>
    </location>
</feature>
<dbReference type="GO" id="GO:0061631">
    <property type="term" value="F:ubiquitin conjugating enzyme activity"/>
    <property type="evidence" value="ECO:0007669"/>
    <property type="project" value="UniProtKB-EC"/>
</dbReference>
<dbReference type="InterPro" id="IPR050113">
    <property type="entry name" value="Ub_conjugating_enzyme"/>
</dbReference>
<dbReference type="OrthoDB" id="10069349at2759"/>
<keyword evidence="11" id="KW-1185">Reference proteome</keyword>
<gene>
    <name evidence="10" type="ORF">BCR42DRAFT_421744</name>
</gene>
<keyword evidence="5 7" id="KW-0067">ATP-binding</keyword>
<dbReference type="InterPro" id="IPR000608">
    <property type="entry name" value="UBC"/>
</dbReference>
<evidence type="ECO:0000256" key="8">
    <source>
        <dbReference type="SAM" id="MobiDB-lite"/>
    </source>
</evidence>
<evidence type="ECO:0000256" key="4">
    <source>
        <dbReference type="ARBA" id="ARBA00022786"/>
    </source>
</evidence>
<dbReference type="STRING" id="90262.A0A1X2I7V6"/>
<keyword evidence="3 7" id="KW-0547">Nucleotide-binding</keyword>
<feature type="compositionally biased region" description="Low complexity" evidence="8">
    <location>
        <begin position="176"/>
        <end position="187"/>
    </location>
</feature>
<dbReference type="SMART" id="SM00212">
    <property type="entry name" value="UBCc"/>
    <property type="match status" value="1"/>
</dbReference>
<dbReference type="InterPro" id="IPR016135">
    <property type="entry name" value="UBQ-conjugating_enzyme/RWD"/>
</dbReference>
<evidence type="ECO:0000256" key="3">
    <source>
        <dbReference type="ARBA" id="ARBA00022741"/>
    </source>
</evidence>
<evidence type="ECO:0000256" key="6">
    <source>
        <dbReference type="PROSITE-ProRule" id="PRU10133"/>
    </source>
</evidence>
<dbReference type="EMBL" id="MCGE01000022">
    <property type="protein sequence ID" value="ORZ11199.1"/>
    <property type="molecule type" value="Genomic_DNA"/>
</dbReference>
<comment type="similarity">
    <text evidence="7">Belongs to the ubiquitin-conjugating enzyme family.</text>
</comment>
<dbReference type="PANTHER" id="PTHR24067">
    <property type="entry name" value="UBIQUITIN-CONJUGATING ENZYME E2"/>
    <property type="match status" value="1"/>
</dbReference>
<evidence type="ECO:0000256" key="1">
    <source>
        <dbReference type="ARBA" id="ARBA00012486"/>
    </source>
</evidence>
<dbReference type="PROSITE" id="PS00183">
    <property type="entry name" value="UBC_1"/>
    <property type="match status" value="1"/>
</dbReference>
<evidence type="ECO:0000256" key="5">
    <source>
        <dbReference type="ARBA" id="ARBA00022840"/>
    </source>
</evidence>
<name>A0A1X2I7V6_9FUNG</name>
<feature type="active site" description="Glycyl thioester intermediate" evidence="6">
    <location>
        <position position="92"/>
    </location>
</feature>
<evidence type="ECO:0000313" key="10">
    <source>
        <dbReference type="EMBL" id="ORZ11199.1"/>
    </source>
</evidence>
<dbReference type="Gene3D" id="3.10.110.10">
    <property type="entry name" value="Ubiquitin Conjugating Enzyme"/>
    <property type="match status" value="1"/>
</dbReference>
<dbReference type="InterPro" id="IPR023313">
    <property type="entry name" value="UBQ-conjugating_AS"/>
</dbReference>
<dbReference type="FunFam" id="3.10.110.10:FF:000031">
    <property type="entry name" value="Ubiquitin-conjugating enzyme E2 22"/>
    <property type="match status" value="1"/>
</dbReference>